<dbReference type="OrthoDB" id="266138at2759"/>
<dbReference type="Gene3D" id="3.80.10.10">
    <property type="entry name" value="Ribonuclease Inhibitor"/>
    <property type="match status" value="1"/>
</dbReference>
<keyword evidence="3" id="KW-1185">Reference proteome</keyword>
<organism evidence="2 3">
    <name type="scientific">Tribonema minus</name>
    <dbReference type="NCBI Taxonomy" id="303371"/>
    <lineage>
        <taxon>Eukaryota</taxon>
        <taxon>Sar</taxon>
        <taxon>Stramenopiles</taxon>
        <taxon>Ochrophyta</taxon>
        <taxon>PX clade</taxon>
        <taxon>Xanthophyceae</taxon>
        <taxon>Tribonematales</taxon>
        <taxon>Tribonemataceae</taxon>
        <taxon>Tribonema</taxon>
    </lineage>
</organism>
<proteinExistence type="predicted"/>
<gene>
    <name evidence="2" type="ORF">JKP88DRAFT_242775</name>
</gene>
<dbReference type="InterPro" id="IPR051251">
    <property type="entry name" value="STK_FNIP-Repeat"/>
</dbReference>
<name>A0A835ZDY6_9STRA</name>
<dbReference type="InterPro" id="IPR032675">
    <property type="entry name" value="LRR_dom_sf"/>
</dbReference>
<sequence length="526" mass="57120">MLPSSKRSSSSRERDLAPEGSPTVEDFKMLASLSLLPKPAWGLNRELQREVQVAVKIIVSKEISATTVFGALLTTRTVRHLVVHGAMPSTHIMPDTIGALELHRVPDGNIGMPQHLHSLTLVLPQGMGSAYAAAYLTMLPETVHSLALDASYCQANWTDLALPARLRTLQLTHLCELPALPASLTSIMLESCLFESPVQLPPSLTEASLVRTSCHADNYTRTSMAVLGPGLRRLRLMEIRPTWAVHLLPLGLTDLHINYEGSNWGHRVPVALTALPQSLQTLMISSRFQILQLTLSALPQSLRTLDATRSIVFNTALGPLPEGLTHLSLGGKLEHALRSLPAGLTELRVDGTFNQPLGALPPSLRVLDVNDCEYNLPLGRLPRTLRELRLGTAFNQPLLPLHTPLPAMQGQQAALPAHDAGLAEDPLQSVPDMTVLLPEALTVLHVGEAFDHPLGRLPESLTELRVGDFSRHGHRDCCFSHTLGPLPAALRILDLGVCAAYHHALGDLPDALRELRLGGAFHQPLP</sequence>
<evidence type="ECO:0000313" key="2">
    <source>
        <dbReference type="EMBL" id="KAG5191925.1"/>
    </source>
</evidence>
<accession>A0A835ZDY6</accession>
<evidence type="ECO:0000313" key="3">
    <source>
        <dbReference type="Proteomes" id="UP000664859"/>
    </source>
</evidence>
<feature type="region of interest" description="Disordered" evidence="1">
    <location>
        <begin position="1"/>
        <end position="21"/>
    </location>
</feature>
<evidence type="ECO:0000256" key="1">
    <source>
        <dbReference type="SAM" id="MobiDB-lite"/>
    </source>
</evidence>
<protein>
    <submittedName>
        <fullName evidence="2">Uncharacterized protein</fullName>
    </submittedName>
</protein>
<reference evidence="2" key="1">
    <citation type="submission" date="2021-02" db="EMBL/GenBank/DDBJ databases">
        <title>First Annotated Genome of the Yellow-green Alga Tribonema minus.</title>
        <authorList>
            <person name="Mahan K.M."/>
        </authorList>
    </citation>
    <scope>NUCLEOTIDE SEQUENCE</scope>
    <source>
        <strain evidence="2">UTEX B ZZ1240</strain>
    </source>
</reference>
<dbReference type="AlphaFoldDB" id="A0A835ZDY6"/>
<dbReference type="SUPFAM" id="SSF52058">
    <property type="entry name" value="L domain-like"/>
    <property type="match status" value="1"/>
</dbReference>
<dbReference type="Proteomes" id="UP000664859">
    <property type="component" value="Unassembled WGS sequence"/>
</dbReference>
<dbReference type="PANTHER" id="PTHR32134:SF180">
    <property type="entry name" value="FNIP REPEAT-CONTAINING PROTEIN"/>
    <property type="match status" value="1"/>
</dbReference>
<dbReference type="PANTHER" id="PTHR32134">
    <property type="entry name" value="FNIP REPEAT-CONTAINING PROTEIN"/>
    <property type="match status" value="1"/>
</dbReference>
<dbReference type="EMBL" id="JAFCMP010000013">
    <property type="protein sequence ID" value="KAG5191925.1"/>
    <property type="molecule type" value="Genomic_DNA"/>
</dbReference>
<comment type="caution">
    <text evidence="2">The sequence shown here is derived from an EMBL/GenBank/DDBJ whole genome shotgun (WGS) entry which is preliminary data.</text>
</comment>